<name>A0A8T0XIV7_PANVG</name>
<dbReference type="Proteomes" id="UP000823388">
    <property type="component" value="Chromosome 1K"/>
</dbReference>
<evidence type="ECO:0000313" key="2">
    <source>
        <dbReference type="EMBL" id="KAG2659327.1"/>
    </source>
</evidence>
<accession>A0A8T0XIV7</accession>
<sequence>MLLVQDLTKTPYICRHKQQDIVPEPPLCSSRPDSDCDTATPPCRIKLPLSSTTQLGSEVGERHMGMDAHCHRLAIVVALVLLASATQEALAVRSLGVVAPSSSSPDVLPSARFDTPEKKRAAAAGAGAGAAPSAVFDPDRMSKRRVRRGSDPIHNKC</sequence>
<dbReference type="EMBL" id="CM029037">
    <property type="protein sequence ID" value="KAG2659327.1"/>
    <property type="molecule type" value="Genomic_DNA"/>
</dbReference>
<feature type="compositionally biased region" description="Basic and acidic residues" evidence="1">
    <location>
        <begin position="148"/>
        <end position="157"/>
    </location>
</feature>
<dbReference type="InterPro" id="IPR038821">
    <property type="entry name" value="CLE45-like"/>
</dbReference>
<reference evidence="2" key="1">
    <citation type="submission" date="2020-05" db="EMBL/GenBank/DDBJ databases">
        <title>WGS assembly of Panicum virgatum.</title>
        <authorList>
            <person name="Lovell J.T."/>
            <person name="Jenkins J."/>
            <person name="Shu S."/>
            <person name="Juenger T.E."/>
            <person name="Schmutz J."/>
        </authorList>
    </citation>
    <scope>NUCLEOTIDE SEQUENCE</scope>
    <source>
        <strain evidence="2">AP13</strain>
    </source>
</reference>
<protein>
    <submittedName>
        <fullName evidence="2">Uncharacterized protein</fullName>
    </submittedName>
</protein>
<feature type="region of interest" description="Disordered" evidence="1">
    <location>
        <begin position="99"/>
        <end position="157"/>
    </location>
</feature>
<evidence type="ECO:0000256" key="1">
    <source>
        <dbReference type="SAM" id="MobiDB-lite"/>
    </source>
</evidence>
<keyword evidence="3" id="KW-1185">Reference proteome</keyword>
<dbReference type="PANTHER" id="PTHR36726">
    <property type="entry name" value="CLAVATA3/ESR (CLE)-RELATED PROTEIN 45"/>
    <property type="match status" value="1"/>
</dbReference>
<proteinExistence type="predicted"/>
<organism evidence="2 3">
    <name type="scientific">Panicum virgatum</name>
    <name type="common">Blackwell switchgrass</name>
    <dbReference type="NCBI Taxonomy" id="38727"/>
    <lineage>
        <taxon>Eukaryota</taxon>
        <taxon>Viridiplantae</taxon>
        <taxon>Streptophyta</taxon>
        <taxon>Embryophyta</taxon>
        <taxon>Tracheophyta</taxon>
        <taxon>Spermatophyta</taxon>
        <taxon>Magnoliopsida</taxon>
        <taxon>Liliopsida</taxon>
        <taxon>Poales</taxon>
        <taxon>Poaceae</taxon>
        <taxon>PACMAD clade</taxon>
        <taxon>Panicoideae</taxon>
        <taxon>Panicodae</taxon>
        <taxon>Paniceae</taxon>
        <taxon>Panicinae</taxon>
        <taxon>Panicum</taxon>
        <taxon>Panicum sect. Hiantes</taxon>
    </lineage>
</organism>
<feature type="compositionally biased region" description="Low complexity" evidence="1">
    <location>
        <begin position="122"/>
        <end position="131"/>
    </location>
</feature>
<dbReference type="AlphaFoldDB" id="A0A8T0XIV7"/>
<evidence type="ECO:0000313" key="3">
    <source>
        <dbReference type="Proteomes" id="UP000823388"/>
    </source>
</evidence>
<comment type="caution">
    <text evidence="2">The sequence shown here is derived from an EMBL/GenBank/DDBJ whole genome shotgun (WGS) entry which is preliminary data.</text>
</comment>
<gene>
    <name evidence="2" type="ORF">PVAP13_1KG346100</name>
</gene>
<dbReference type="PANTHER" id="PTHR36726:SF3">
    <property type="entry name" value="CLE FAMILY OSCLE401 PROTEIN"/>
    <property type="match status" value="1"/>
</dbReference>